<evidence type="ECO:0000313" key="2">
    <source>
        <dbReference type="Proteomes" id="UP000246847"/>
    </source>
</evidence>
<name>A0A2U8UTT9_9CAUD</name>
<dbReference type="Proteomes" id="UP000246847">
    <property type="component" value="Segment"/>
</dbReference>
<reference evidence="1 2" key="1">
    <citation type="submission" date="2018-04" db="EMBL/GenBank/DDBJ databases">
        <authorList>
            <person name="Alzaid H.Y."/>
            <person name="Swapan B."/>
            <person name="Kim T."/>
            <person name="Hughes L.E."/>
            <person name="Garlena R.A."/>
            <person name="Russell D.A."/>
            <person name="Pope W.H."/>
            <person name="Jacobs-Sera D."/>
            <person name="Hendrix R.W."/>
            <person name="Hatfull G.F."/>
        </authorList>
    </citation>
    <scope>NUCLEOTIDE SEQUENCE [LARGE SCALE GENOMIC DNA]</scope>
</reference>
<proteinExistence type="predicted"/>
<accession>A0A2U8UTT9</accession>
<organism evidence="1 2">
    <name type="scientific">Streptomyces phage Goby</name>
    <dbReference type="NCBI Taxonomy" id="2182319"/>
    <lineage>
        <taxon>Viruses</taxon>
        <taxon>Duplodnaviria</taxon>
        <taxon>Heunggongvirae</taxon>
        <taxon>Uroviricota</taxon>
        <taxon>Caudoviricetes</taxon>
        <taxon>Arquatrovirinae</taxon>
        <taxon>Likavirus</taxon>
        <taxon>Likavirus goby</taxon>
    </lineage>
</organism>
<dbReference type="KEGG" id="vg:64472563"/>
<sequence>MAQKVTNPREFSEAIREIATLAPSSVREHVWDLLTESVDWVERQARERVILEGPQADEVRRVWAKRLREHELEDVWGRNFYTGTGLAFAADLLDPDIEDPK</sequence>
<evidence type="ECO:0000313" key="1">
    <source>
        <dbReference type="EMBL" id="AWN07581.1"/>
    </source>
</evidence>
<dbReference type="RefSeq" id="YP_010056616.1">
    <property type="nucleotide sequence ID" value="NC_054680.1"/>
</dbReference>
<dbReference type="GeneID" id="64472563"/>
<dbReference type="EMBL" id="MH171097">
    <property type="protein sequence ID" value="AWN07581.1"/>
    <property type="molecule type" value="Genomic_DNA"/>
</dbReference>
<keyword evidence="2" id="KW-1185">Reference proteome</keyword>
<protein>
    <submittedName>
        <fullName evidence="1">Uncharacterized protein</fullName>
    </submittedName>
</protein>
<gene>
    <name evidence="1" type="primary">63</name>
    <name evidence="1" type="ORF">SEA_GOBY_63</name>
</gene>